<dbReference type="InterPro" id="IPR050708">
    <property type="entry name" value="T6SS_VgrG/RHS"/>
</dbReference>
<feature type="domain" description="DUF6443" evidence="2">
    <location>
        <begin position="206"/>
        <end position="335"/>
    </location>
</feature>
<dbReference type="HOGENOM" id="CLU_247752_0_0_10"/>
<evidence type="ECO:0000259" key="2">
    <source>
        <dbReference type="Pfam" id="PF20041"/>
    </source>
</evidence>
<dbReference type="InterPro" id="IPR044023">
    <property type="entry name" value="Ig_7"/>
</dbReference>
<dbReference type="PANTHER" id="PTHR32305:SF15">
    <property type="entry name" value="PROTEIN RHSA-RELATED"/>
    <property type="match status" value="1"/>
</dbReference>
<sequence>MKPYLFSLLICVYGQYLFGQEVTQVQIIGPTTVSIGETALFEVNFWNGTTMVYPNNGIGSMWSVPQATINYETYNSISLTFSSAGSFNLTYQFMTFDGNFNDNLQIRVPHINPCEEIEASAENVSRFESGSVELTASPSPAGFEYRWFASDQSTQLGTSQSFTTPTISATTTYYLAYVHTSSGCMTPKVPVKAIVANHNYVKKYTAKKAGLDEMTIVSANSSQSQKQFAYHDGLGRTMQTVGKESTVSGKDLIVPIAYDEYGMQTKELLPFSIANGRKPGDFRLSAINDQEAYYTSLYGENPSAYIEKEFEASPLNRVNKQAAQGNAWQMGSGKELKFFRRPNTTEEAVRVFTVNQSGLPESNSAFRANDLWVEITVDEDDKSTLTYTDKLDRVVLKKVQNTAAPTDEGHIGWLCTYYVYDVFSRLSVVIPPRATQIIADANWSIDISTNASLAKEQYFRYTYDKRGRMIEKYIPGKGLESMVYDNQNRMVGVQDANMARETPRKWLYTKYDGLGRVVMTGMTSSNDDRASIQNSLNEMPSNEASVNANTAKVKTGSRITSSKYDGYQEYVAEKSISLKPGFAMKATGNQNFTAQIGTRSSGKVGVWPKDEDDILTVNYYDSYEFLSEFPYENPGAPFSPHPTKRIHGLQTGKKVKNLESGEFYTTAIYYDEEGRVIQTIAQDQLGGTMLNSTAYNFEGQPIHTLISNNRAEIPDILRTFTYNVTGQIASITHQVGSDPAITLAAYTYNDLGQLVSKSLSGQSAFSQTYDYNIRGWLNSQGSDEMGTFKQKLYYHTGSENKYYNGNIAGIEWEGQDGKARSFAYNYDNANRLLAAKFEAAGENNHYSQGISYDANGNILTMDRFSEKSKTTYGKVDNLTYTYESNDDLGDNYSNKLLRVTDGLVSNTHTAKDFKPNTGSQENYAYDANGNQTSNPDKRITKISYNHLNLPEEITFSNGGKINFAYDAEGKKLSQTVQENQDKPAKTRDYIGELVFLNGSLDYMVHEEGRVANESNVYHYDFYIKDHLGNVRQVLRQPKTETKLATMESQHVLKEQEDFFGLTASRQTDVEQNVTPGGDKVAWLNAARGRVLGPSSRQEVFTGDQLNLSVYGKYEEQPLQKTNPAGFVNSGGKSKILDDLNELSKSTQQAGGANPITILNMIGIVATDLQQKQTPEAYLLYALYDSDGNRYEVGKQPLSRKAANQHEVLEEKLYISQDGYMETVLVNETAEDVWFDDFSISRTPSIVIQETHYDPWGLELNGLGYQNGGVKENKYLYNGKELIEDEGLEYYDYGARMYDPVIGRWGVVDPMADQMTRHSPYNYAFDNPIRFIDPDGMMPRDCCPPSSEFIFVSEMHKKFDFIKSNLQNLLGAERTKNLNSQTAGIITETEFSSGPVDSGTNSDKIAGFVNMDGLSDVGKGSPSGGFMEKIANALSSILGLTNELEKSATTMDGNSDETIIKNSNIKEDTTFFDVKTYSNGVGRSIRYKRVIGTDTIQVTGTGNGVNEGKKALESIKEKRDE</sequence>
<accession>G0J443</accession>
<organism evidence="3 4">
    <name type="scientific">Cyclobacterium marinum (strain ATCC 25205 / DSM 745 / LMG 13164 / NCIMB 1802)</name>
    <name type="common">Flectobacillus marinus</name>
    <dbReference type="NCBI Taxonomy" id="880070"/>
    <lineage>
        <taxon>Bacteria</taxon>
        <taxon>Pseudomonadati</taxon>
        <taxon>Bacteroidota</taxon>
        <taxon>Cytophagia</taxon>
        <taxon>Cytophagales</taxon>
        <taxon>Cyclobacteriaceae</taxon>
        <taxon>Cyclobacterium</taxon>
    </lineage>
</organism>
<gene>
    <name evidence="3" type="ordered locus">Cycma_2978</name>
</gene>
<reference evidence="4" key="1">
    <citation type="submission" date="2011-07" db="EMBL/GenBank/DDBJ databases">
        <title>The complete genome of Cyclobacterium marinum DSM 745.</title>
        <authorList>
            <person name="Lucas S."/>
            <person name="Han J."/>
            <person name="Lapidus A."/>
            <person name="Bruce D."/>
            <person name="Goodwin L."/>
            <person name="Pitluck S."/>
            <person name="Peters L."/>
            <person name="Kyrpides N."/>
            <person name="Mavromatis K."/>
            <person name="Ivanova N."/>
            <person name="Ovchinnikova G."/>
            <person name="Chertkov O."/>
            <person name="Detter J.C."/>
            <person name="Tapia R."/>
            <person name="Han C."/>
            <person name="Land M."/>
            <person name="Hauser L."/>
            <person name="Markowitz V."/>
            <person name="Cheng J.-F."/>
            <person name="Hugenholtz P."/>
            <person name="Woyke T."/>
            <person name="Wu D."/>
            <person name="Tindall B."/>
            <person name="Schuetze A."/>
            <person name="Brambilla E."/>
            <person name="Klenk H.-P."/>
            <person name="Eisen J.A."/>
        </authorList>
    </citation>
    <scope>NUCLEOTIDE SEQUENCE [LARGE SCALE GENOMIC DNA]</scope>
    <source>
        <strain evidence="4">ATCC 25205 / DSM 745 / LMG 13164 / NCIMB 1802</strain>
    </source>
</reference>
<evidence type="ECO:0000313" key="3">
    <source>
        <dbReference type="EMBL" id="AEL26709.1"/>
    </source>
</evidence>
<dbReference type="Proteomes" id="UP000001635">
    <property type="component" value="Chromosome"/>
</dbReference>
<dbReference type="Gene3D" id="2.180.10.10">
    <property type="entry name" value="RHS repeat-associated core"/>
    <property type="match status" value="2"/>
</dbReference>
<name>G0J443_CYCMS</name>
<dbReference type="EMBL" id="CP002955">
    <property type="protein sequence ID" value="AEL26709.1"/>
    <property type="molecule type" value="Genomic_DNA"/>
</dbReference>
<protein>
    <submittedName>
        <fullName evidence="3">RHS repeat-associated core domain-containing protein</fullName>
    </submittedName>
</protein>
<dbReference type="Pfam" id="PF19081">
    <property type="entry name" value="Ig_7"/>
    <property type="match status" value="1"/>
</dbReference>
<dbReference type="InterPro" id="IPR045619">
    <property type="entry name" value="DUF6443"/>
</dbReference>
<dbReference type="eggNOG" id="COG3209">
    <property type="taxonomic scope" value="Bacteria"/>
</dbReference>
<dbReference type="RefSeq" id="WP_014020999.1">
    <property type="nucleotide sequence ID" value="NC_015914.1"/>
</dbReference>
<dbReference type="STRING" id="880070.Cycma_2978"/>
<dbReference type="InterPro" id="IPR022385">
    <property type="entry name" value="Rhs_assc_core"/>
</dbReference>
<evidence type="ECO:0000313" key="4">
    <source>
        <dbReference type="Proteomes" id="UP000001635"/>
    </source>
</evidence>
<feature type="domain" description="Ig-like" evidence="1">
    <location>
        <begin position="123"/>
        <end position="195"/>
    </location>
</feature>
<proteinExistence type="predicted"/>
<dbReference type="PANTHER" id="PTHR32305">
    <property type="match status" value="1"/>
</dbReference>
<dbReference type="Pfam" id="PF20041">
    <property type="entry name" value="DUF6443"/>
    <property type="match status" value="1"/>
</dbReference>
<dbReference type="NCBIfam" id="TIGR03696">
    <property type="entry name" value="Rhs_assc_core"/>
    <property type="match status" value="1"/>
</dbReference>
<evidence type="ECO:0000259" key="1">
    <source>
        <dbReference type="Pfam" id="PF19081"/>
    </source>
</evidence>
<keyword evidence="4" id="KW-1185">Reference proteome</keyword>
<dbReference type="KEGG" id="cmr:Cycma_2978"/>